<proteinExistence type="predicted"/>
<reference evidence="2 3" key="1">
    <citation type="submission" date="2019-07" db="EMBL/GenBank/DDBJ databases">
        <title>R&amp;d 2014.</title>
        <authorList>
            <person name="Klenk H.-P."/>
        </authorList>
    </citation>
    <scope>NUCLEOTIDE SEQUENCE [LARGE SCALE GENOMIC DNA]</scope>
    <source>
        <strain evidence="2 3">DSM 45764</strain>
    </source>
</reference>
<sequence>MLRSWFDANTGPTRTISGTTGGGKIRSQADADRLAGKTVTSDLSVDCTCVLQEFALVHAQLTIEGGRVDVRNLLIDGKNDTEMVGVFTARGSSQVEISRVEITGHNDGIRAYASSVTGSYVYIHGVAPDNPREHHQDGIQTIGGGSAFSRSYIDMTGAHTSATLIKPDASPIPYARINQTAIMGGGYTFHVHDGPKGTPRNVDLSDNLVAPGYRNGLVSTWKLSNVSSVVLPTVARVAGSSRTVALVDGAKL</sequence>
<keyword evidence="3" id="KW-1185">Reference proteome</keyword>
<accession>A0A562IX13</accession>
<dbReference type="AlphaFoldDB" id="A0A562IX13"/>
<protein>
    <submittedName>
        <fullName evidence="2">Uncharacterized protein</fullName>
    </submittedName>
</protein>
<dbReference type="RefSeq" id="WP_166521338.1">
    <property type="nucleotide sequence ID" value="NZ_VLKF01000001.1"/>
</dbReference>
<evidence type="ECO:0000313" key="2">
    <source>
        <dbReference type="EMBL" id="TWH75380.1"/>
    </source>
</evidence>
<organism evidence="2 3">
    <name type="scientific">Modestobacter roseus</name>
    <dbReference type="NCBI Taxonomy" id="1181884"/>
    <lineage>
        <taxon>Bacteria</taxon>
        <taxon>Bacillati</taxon>
        <taxon>Actinomycetota</taxon>
        <taxon>Actinomycetes</taxon>
        <taxon>Geodermatophilales</taxon>
        <taxon>Geodermatophilaceae</taxon>
        <taxon>Modestobacter</taxon>
    </lineage>
</organism>
<comment type="caution">
    <text evidence="2">The sequence shown here is derived from an EMBL/GenBank/DDBJ whole genome shotgun (WGS) entry which is preliminary data.</text>
</comment>
<gene>
    <name evidence="2" type="ORF">JD78_03936</name>
</gene>
<dbReference type="SUPFAM" id="SSF51126">
    <property type="entry name" value="Pectin lyase-like"/>
    <property type="match status" value="1"/>
</dbReference>
<evidence type="ECO:0000256" key="1">
    <source>
        <dbReference type="SAM" id="MobiDB-lite"/>
    </source>
</evidence>
<dbReference type="InterPro" id="IPR011050">
    <property type="entry name" value="Pectin_lyase_fold/virulence"/>
</dbReference>
<dbReference type="EMBL" id="VLKF01000001">
    <property type="protein sequence ID" value="TWH75380.1"/>
    <property type="molecule type" value="Genomic_DNA"/>
</dbReference>
<feature type="region of interest" description="Disordered" evidence="1">
    <location>
        <begin position="1"/>
        <end position="28"/>
    </location>
</feature>
<evidence type="ECO:0000313" key="3">
    <source>
        <dbReference type="Proteomes" id="UP000321490"/>
    </source>
</evidence>
<name>A0A562IX13_9ACTN</name>
<dbReference type="Proteomes" id="UP000321490">
    <property type="component" value="Unassembled WGS sequence"/>
</dbReference>